<dbReference type="GO" id="GO:0006355">
    <property type="term" value="P:regulation of DNA-templated transcription"/>
    <property type="evidence" value="ECO:0007669"/>
    <property type="project" value="InterPro"/>
</dbReference>
<evidence type="ECO:0000256" key="2">
    <source>
        <dbReference type="ARBA" id="ARBA00023125"/>
    </source>
</evidence>
<dbReference type="InterPro" id="IPR009057">
    <property type="entry name" value="Homeodomain-like_sf"/>
</dbReference>
<evidence type="ECO:0000256" key="5">
    <source>
        <dbReference type="PROSITE-ProRule" id="PRU00108"/>
    </source>
</evidence>
<dbReference type="PROSITE" id="PS51213">
    <property type="entry name" value="ELK"/>
    <property type="match status" value="1"/>
</dbReference>
<dbReference type="InterPro" id="IPR050224">
    <property type="entry name" value="TALE_homeobox"/>
</dbReference>
<keyword evidence="10" id="KW-1185">Reference proteome</keyword>
<gene>
    <name evidence="9" type="ORF">Syun_011200</name>
</gene>
<reference evidence="9 10" key="1">
    <citation type="submission" date="2024-01" db="EMBL/GenBank/DDBJ databases">
        <title>Genome assemblies of Stephania.</title>
        <authorList>
            <person name="Yang L."/>
        </authorList>
    </citation>
    <scope>NUCLEOTIDE SEQUENCE [LARGE SCALE GENOMIC DNA]</scope>
    <source>
        <strain evidence="9">YNDBR</strain>
        <tissue evidence="9">Leaf</tissue>
    </source>
</reference>
<keyword evidence="4 5" id="KW-0539">Nucleus</keyword>
<proteinExistence type="inferred from homology"/>
<dbReference type="InterPro" id="IPR005539">
    <property type="entry name" value="ELK_dom"/>
</dbReference>
<feature type="domain" description="Homeobox" evidence="7">
    <location>
        <begin position="224"/>
        <end position="287"/>
    </location>
</feature>
<comment type="caution">
    <text evidence="9">The sequence shown here is derived from an EMBL/GenBank/DDBJ whole genome shotgun (WGS) entry which is preliminary data.</text>
</comment>
<comment type="subcellular location">
    <subcellularLocation>
        <location evidence="1 5">Nucleus</location>
    </subcellularLocation>
</comment>
<dbReference type="InterPro" id="IPR001356">
    <property type="entry name" value="HD"/>
</dbReference>
<keyword evidence="3 5" id="KW-0371">Homeobox</keyword>
<dbReference type="SUPFAM" id="SSF46689">
    <property type="entry name" value="Homeodomain-like"/>
    <property type="match status" value="1"/>
</dbReference>
<evidence type="ECO:0000259" key="8">
    <source>
        <dbReference type="PROSITE" id="PS51213"/>
    </source>
</evidence>
<dbReference type="InterPro" id="IPR008422">
    <property type="entry name" value="KN_HD"/>
</dbReference>
<dbReference type="InterPro" id="IPR005540">
    <property type="entry name" value="KNOX1"/>
</dbReference>
<evidence type="ECO:0000313" key="10">
    <source>
        <dbReference type="Proteomes" id="UP001420932"/>
    </source>
</evidence>
<keyword evidence="2 5" id="KW-0238">DNA-binding</keyword>
<evidence type="ECO:0000256" key="4">
    <source>
        <dbReference type="ARBA" id="ARBA00023242"/>
    </source>
</evidence>
<dbReference type="SMART" id="SM00389">
    <property type="entry name" value="HOX"/>
    <property type="match status" value="1"/>
</dbReference>
<dbReference type="GO" id="GO:0005634">
    <property type="term" value="C:nucleus"/>
    <property type="evidence" value="ECO:0007669"/>
    <property type="project" value="UniProtKB-SubCell"/>
</dbReference>
<evidence type="ECO:0000256" key="6">
    <source>
        <dbReference type="PROSITE-ProRule" id="PRU00559"/>
    </source>
</evidence>
<dbReference type="CDD" id="cd00086">
    <property type="entry name" value="homeodomain"/>
    <property type="match status" value="1"/>
</dbReference>
<dbReference type="Pfam" id="PF05920">
    <property type="entry name" value="Homeobox_KN"/>
    <property type="match status" value="1"/>
</dbReference>
<dbReference type="AlphaFoldDB" id="A0AAP0JY46"/>
<feature type="domain" description="ELK" evidence="8">
    <location>
        <begin position="204"/>
        <end position="224"/>
    </location>
</feature>
<evidence type="ECO:0000259" key="7">
    <source>
        <dbReference type="PROSITE" id="PS50071"/>
    </source>
</evidence>
<dbReference type="EMBL" id="JBBNAF010000005">
    <property type="protein sequence ID" value="KAK9141800.1"/>
    <property type="molecule type" value="Genomic_DNA"/>
</dbReference>
<dbReference type="Proteomes" id="UP001420932">
    <property type="component" value="Unassembled WGS sequence"/>
</dbReference>
<dbReference type="Pfam" id="PF03790">
    <property type="entry name" value="KNOX1"/>
    <property type="match status" value="1"/>
</dbReference>
<protein>
    <submittedName>
        <fullName evidence="9">Uncharacterized protein</fullName>
    </submittedName>
</protein>
<name>A0AAP0JY46_9MAGN</name>
<evidence type="ECO:0000256" key="1">
    <source>
        <dbReference type="ARBA" id="ARBA00004123"/>
    </source>
</evidence>
<organism evidence="9 10">
    <name type="scientific">Stephania yunnanensis</name>
    <dbReference type="NCBI Taxonomy" id="152371"/>
    <lineage>
        <taxon>Eukaryota</taxon>
        <taxon>Viridiplantae</taxon>
        <taxon>Streptophyta</taxon>
        <taxon>Embryophyta</taxon>
        <taxon>Tracheophyta</taxon>
        <taxon>Spermatophyta</taxon>
        <taxon>Magnoliopsida</taxon>
        <taxon>Ranunculales</taxon>
        <taxon>Menispermaceae</taxon>
        <taxon>Menispermoideae</taxon>
        <taxon>Cissampelideae</taxon>
        <taxon>Stephania</taxon>
    </lineage>
</organism>
<dbReference type="PANTHER" id="PTHR11850">
    <property type="entry name" value="HOMEOBOX PROTEIN TRANSCRIPTION FACTORS"/>
    <property type="match status" value="1"/>
</dbReference>
<evidence type="ECO:0000313" key="9">
    <source>
        <dbReference type="EMBL" id="KAK9141800.1"/>
    </source>
</evidence>
<accession>A0AAP0JY46</accession>
<dbReference type="GO" id="GO:0003677">
    <property type="term" value="F:DNA binding"/>
    <property type="evidence" value="ECO:0007669"/>
    <property type="project" value="UniProtKB-UniRule"/>
</dbReference>
<sequence length="304" mass="35224">MQSDFGDFTSNIGYEKWRRKAELIAHPLFEQLFSTHISCLQAGIPIRDQSRRIHAYLEHSRRVFAKYSTTTPLSNDHYYKNNQGGLGGESTAVTILASFTSSWSSHFVPLFSSYKDRLQQYVRPHTNACWELEQRIRCLTDVPLDKLDTGATVSDDDDEDIDELIKDIEARLNDESLDGSKVMGIGPLFPTEMERSMVDRVSQELKSELKEGYMEKIVDIREEILRKRKSGKLPGNTSSVLKSWWMSHSKWPYPTEEDKARLVEETGLQLKQINNWFINQRKRNWLNNSTSSSSTSKSKRKRYK</sequence>
<feature type="DNA-binding region" description="Homeobox; TALE-type" evidence="5">
    <location>
        <begin position="225"/>
        <end position="288"/>
    </location>
</feature>
<evidence type="ECO:0000256" key="3">
    <source>
        <dbReference type="ARBA" id="ARBA00023155"/>
    </source>
</evidence>
<comment type="similarity">
    <text evidence="6">Belongs to the TALE/KNOX homeobox family.</text>
</comment>
<dbReference type="PROSITE" id="PS50071">
    <property type="entry name" value="HOMEOBOX_2"/>
    <property type="match status" value="1"/>
</dbReference>
<dbReference type="Gene3D" id="1.10.10.60">
    <property type="entry name" value="Homeodomain-like"/>
    <property type="match status" value="1"/>
</dbReference>